<evidence type="ECO:0000313" key="3">
    <source>
        <dbReference type="Proteomes" id="UP000887567"/>
    </source>
</evidence>
<accession>A0A913Y2K9</accession>
<name>A0A913Y2K9_EXADI</name>
<keyword evidence="3" id="KW-1185">Reference proteome</keyword>
<evidence type="ECO:0000256" key="1">
    <source>
        <dbReference type="SAM" id="SignalP"/>
    </source>
</evidence>
<keyword evidence="1" id="KW-0732">Signal</keyword>
<dbReference type="RefSeq" id="XP_020913693.1">
    <property type="nucleotide sequence ID" value="XM_021058034.2"/>
</dbReference>
<evidence type="ECO:0000313" key="2">
    <source>
        <dbReference type="EnsemblMetazoa" id="XP_020913693.1"/>
    </source>
</evidence>
<sequence>MARVYACWVGYLVAGLLLNNYSPVESIQGKHTEPGVCVDVFEDCVNEPEFQQCNKSALTPQANLTVLLRRGGTAILRCVEYNNRNSVFLVPGFSWLKWNRSSVKGDLDIDHG</sequence>
<proteinExistence type="predicted"/>
<dbReference type="KEGG" id="epa:110251330"/>
<reference evidence="2" key="1">
    <citation type="submission" date="2022-11" db="UniProtKB">
        <authorList>
            <consortium name="EnsemblMetazoa"/>
        </authorList>
    </citation>
    <scope>IDENTIFICATION</scope>
</reference>
<dbReference type="AlphaFoldDB" id="A0A913Y2K9"/>
<dbReference type="EnsemblMetazoa" id="XM_021058034.2">
    <property type="protein sequence ID" value="XP_020913693.1"/>
    <property type="gene ID" value="LOC110251330"/>
</dbReference>
<feature type="signal peptide" evidence="1">
    <location>
        <begin position="1"/>
        <end position="26"/>
    </location>
</feature>
<feature type="chain" id="PRO_5037502970" evidence="1">
    <location>
        <begin position="27"/>
        <end position="112"/>
    </location>
</feature>
<protein>
    <submittedName>
        <fullName evidence="2">Uncharacterized protein</fullName>
    </submittedName>
</protein>
<organism evidence="2 3">
    <name type="scientific">Exaiptasia diaphana</name>
    <name type="common">Tropical sea anemone</name>
    <name type="synonym">Aiptasia pulchella</name>
    <dbReference type="NCBI Taxonomy" id="2652724"/>
    <lineage>
        <taxon>Eukaryota</taxon>
        <taxon>Metazoa</taxon>
        <taxon>Cnidaria</taxon>
        <taxon>Anthozoa</taxon>
        <taxon>Hexacorallia</taxon>
        <taxon>Actiniaria</taxon>
        <taxon>Aiptasiidae</taxon>
        <taxon>Exaiptasia</taxon>
    </lineage>
</organism>
<dbReference type="GeneID" id="110251330"/>
<dbReference type="Proteomes" id="UP000887567">
    <property type="component" value="Unplaced"/>
</dbReference>